<dbReference type="AlphaFoldDB" id="A0AAE3L3K6"/>
<dbReference type="SUPFAM" id="SSF51316">
    <property type="entry name" value="Mss4-like"/>
    <property type="match status" value="1"/>
</dbReference>
<comment type="catalytic activity">
    <reaction evidence="3">
        <text>L-methionyl-[protein] + [thioredoxin]-disulfide + H2O = L-methionyl-(R)-S-oxide-[protein] + [thioredoxin]-dithiol</text>
        <dbReference type="Rhea" id="RHEA:24164"/>
        <dbReference type="Rhea" id="RHEA-COMP:10698"/>
        <dbReference type="Rhea" id="RHEA-COMP:10700"/>
        <dbReference type="Rhea" id="RHEA-COMP:12313"/>
        <dbReference type="Rhea" id="RHEA-COMP:12314"/>
        <dbReference type="ChEBI" id="CHEBI:15377"/>
        <dbReference type="ChEBI" id="CHEBI:16044"/>
        <dbReference type="ChEBI" id="CHEBI:29950"/>
        <dbReference type="ChEBI" id="CHEBI:45764"/>
        <dbReference type="ChEBI" id="CHEBI:50058"/>
        <dbReference type="EC" id="1.8.4.12"/>
    </reaction>
</comment>
<dbReference type="InterPro" id="IPR011057">
    <property type="entry name" value="Mss4-like_sf"/>
</dbReference>
<proteinExistence type="predicted"/>
<keyword evidence="2 5" id="KW-0560">Oxidoreductase</keyword>
<name>A0AAE3L3K6_9GAMM</name>
<evidence type="ECO:0000256" key="1">
    <source>
        <dbReference type="ARBA" id="ARBA00012499"/>
    </source>
</evidence>
<evidence type="ECO:0000313" key="5">
    <source>
        <dbReference type="EMBL" id="MCS3902273.1"/>
    </source>
</evidence>
<protein>
    <recommendedName>
        <fullName evidence="1">peptide-methionine (R)-S-oxide reductase</fullName>
        <ecNumber evidence="1">1.8.4.12</ecNumber>
    </recommendedName>
</protein>
<dbReference type="EC" id="1.8.4.12" evidence="1"/>
<dbReference type="PANTHER" id="PTHR10173:SF57">
    <property type="entry name" value="PEPTIDE-METHIONINE (R)-S-OXIDE REDUCTASE"/>
    <property type="match status" value="1"/>
</dbReference>
<dbReference type="Proteomes" id="UP001204445">
    <property type="component" value="Unassembled WGS sequence"/>
</dbReference>
<dbReference type="InterPro" id="IPR028427">
    <property type="entry name" value="Met_Sox_Rdtase_MsrB"/>
</dbReference>
<accession>A0AAE3L3K6</accession>
<comment type="caution">
    <text evidence="5">The sequence shown here is derived from an EMBL/GenBank/DDBJ whole genome shotgun (WGS) entry which is preliminary data.</text>
</comment>
<organism evidence="5 6">
    <name type="scientific">Methylohalomonas lacus</name>
    <dbReference type="NCBI Taxonomy" id="398773"/>
    <lineage>
        <taxon>Bacteria</taxon>
        <taxon>Pseudomonadati</taxon>
        <taxon>Pseudomonadota</taxon>
        <taxon>Gammaproteobacteria</taxon>
        <taxon>Methylohalomonadales</taxon>
        <taxon>Methylohalomonadaceae</taxon>
        <taxon>Methylohalomonas</taxon>
    </lineage>
</organism>
<dbReference type="GO" id="GO:0030091">
    <property type="term" value="P:protein repair"/>
    <property type="evidence" value="ECO:0007669"/>
    <property type="project" value="InterPro"/>
</dbReference>
<keyword evidence="6" id="KW-1185">Reference proteome</keyword>
<dbReference type="PANTHER" id="PTHR10173">
    <property type="entry name" value="METHIONINE SULFOXIDE REDUCTASE"/>
    <property type="match status" value="1"/>
</dbReference>
<dbReference type="InterPro" id="IPR002579">
    <property type="entry name" value="Met_Sox_Rdtase_MsrB_dom"/>
</dbReference>
<evidence type="ECO:0000313" key="6">
    <source>
        <dbReference type="Proteomes" id="UP001204445"/>
    </source>
</evidence>
<dbReference type="GO" id="GO:0033743">
    <property type="term" value="F:peptide-methionine (R)-S-oxide reductase activity"/>
    <property type="evidence" value="ECO:0007669"/>
    <property type="project" value="UniProtKB-EC"/>
</dbReference>
<dbReference type="Pfam" id="PF01641">
    <property type="entry name" value="SelR"/>
    <property type="match status" value="1"/>
</dbReference>
<dbReference type="GO" id="GO:0006979">
    <property type="term" value="P:response to oxidative stress"/>
    <property type="evidence" value="ECO:0007669"/>
    <property type="project" value="InterPro"/>
</dbReference>
<evidence type="ECO:0000256" key="3">
    <source>
        <dbReference type="ARBA" id="ARBA00048488"/>
    </source>
</evidence>
<evidence type="ECO:0000259" key="4">
    <source>
        <dbReference type="PROSITE" id="PS51790"/>
    </source>
</evidence>
<reference evidence="5" key="1">
    <citation type="submission" date="2022-08" db="EMBL/GenBank/DDBJ databases">
        <title>Genomic Encyclopedia of Type Strains, Phase III (KMG-III): the genomes of soil and plant-associated and newly described type strains.</title>
        <authorList>
            <person name="Whitman W."/>
        </authorList>
    </citation>
    <scope>NUCLEOTIDE SEQUENCE</scope>
    <source>
        <strain evidence="5">HMT 1</strain>
    </source>
</reference>
<gene>
    <name evidence="5" type="ORF">J2T55_000269</name>
</gene>
<dbReference type="EMBL" id="JANUCT010000002">
    <property type="protein sequence ID" value="MCS3902273.1"/>
    <property type="molecule type" value="Genomic_DNA"/>
</dbReference>
<sequence length="168" mass="19250">MNRRHFVLGASAVALTPLVLHRLSYEARANHDNGRSNGDLEKIRRSEDEWREILTKEEFHILREEGTEPAGSSKLNDEDRDGTYVCAGCELPLFKSEWKYDSRTGWPSFWDVIHEHIGTKVDRKLFVTRTEYHCARCGGHQGHVFDDGPEPTGKRWCNNGLALKFVPA</sequence>
<feature type="domain" description="MsrB" evidence="4">
    <location>
        <begin position="47"/>
        <end position="168"/>
    </location>
</feature>
<dbReference type="NCBIfam" id="TIGR00357">
    <property type="entry name" value="peptide-methionine (R)-S-oxide reductase MsrB"/>
    <property type="match status" value="1"/>
</dbReference>
<dbReference type="GO" id="GO:0005737">
    <property type="term" value="C:cytoplasm"/>
    <property type="evidence" value="ECO:0007669"/>
    <property type="project" value="TreeGrafter"/>
</dbReference>
<dbReference type="RefSeq" id="WP_259053766.1">
    <property type="nucleotide sequence ID" value="NZ_JANUCT010000002.1"/>
</dbReference>
<dbReference type="PROSITE" id="PS51790">
    <property type="entry name" value="MSRB"/>
    <property type="match status" value="1"/>
</dbReference>
<evidence type="ECO:0000256" key="2">
    <source>
        <dbReference type="ARBA" id="ARBA00023002"/>
    </source>
</evidence>
<dbReference type="Gene3D" id="2.170.150.20">
    <property type="entry name" value="Peptide methionine sulfoxide reductase"/>
    <property type="match status" value="1"/>
</dbReference>